<dbReference type="SUPFAM" id="SSF57756">
    <property type="entry name" value="Retrovirus zinc finger-like domains"/>
    <property type="match status" value="1"/>
</dbReference>
<accession>A0A6J8DXV3</accession>
<feature type="domain" description="CCHC-type" evidence="1">
    <location>
        <begin position="222"/>
        <end position="238"/>
    </location>
</feature>
<dbReference type="InterPro" id="IPR001878">
    <property type="entry name" value="Znf_CCHC"/>
</dbReference>
<sequence length="487" mass="55507">MEKLGTCRKFAGYPKDNGTKFLREFESFCKLHELEILNEKTVAAFHLHLEGPALTWFNGLSPDLSWTTVKRLFTDKYVQIGWQHPSVVIESETFNNMQLGPTQEIEYFSCQVQEKGQILAKPEHEIMFCFINGLPEKLAFYVRTSHPKTQSEALSFAKVGEAYIYRIHEQCAPVGKGPSFRNALHSDDISEMKSQISELTNMMKRLTPDKTFQQNDQRQSSGCFNCSCTGHAKRYCNWNGSGTISAEISCQLCNQSGHGAGQCLKFKAKIDNYNRNRVVCQICSKPNHTASECYHNQFAQQGNPNFLGDTRHGPSGSDNKEVFVTMDRPNIGCTDIAQHHIILKPDMRPLHQKQYRLTPHKKEVSRHHLDELLQQGVICELNATEEVPITSPVVLVAKRSKPSSEQISEKTTSLRQFRFCVDCRYLKTQTEPLKSFIPDKQETQTEPLKSFIPDKQELTESFTERIPNYIASIDMSSGFFQMKLSPN</sequence>
<dbReference type="Gene3D" id="4.10.60.10">
    <property type="entry name" value="Zinc finger, CCHC-type"/>
    <property type="match status" value="1"/>
</dbReference>
<dbReference type="SUPFAM" id="SSF56672">
    <property type="entry name" value="DNA/RNA polymerases"/>
    <property type="match status" value="1"/>
</dbReference>
<gene>
    <name evidence="2" type="ORF">MCOR_45915</name>
</gene>
<evidence type="ECO:0000313" key="2">
    <source>
        <dbReference type="EMBL" id="CAC5412950.1"/>
    </source>
</evidence>
<feature type="domain" description="CCHC-type" evidence="1">
    <location>
        <begin position="279"/>
        <end position="295"/>
    </location>
</feature>
<dbReference type="GO" id="GO:0008270">
    <property type="term" value="F:zinc ion binding"/>
    <property type="evidence" value="ECO:0007669"/>
    <property type="project" value="InterPro"/>
</dbReference>
<dbReference type="OrthoDB" id="6123064at2759"/>
<feature type="domain" description="CCHC-type" evidence="1">
    <location>
        <begin position="249"/>
        <end position="265"/>
    </location>
</feature>
<dbReference type="AlphaFoldDB" id="A0A6J8DXV3"/>
<dbReference type="Gene3D" id="3.10.10.10">
    <property type="entry name" value="HIV Type 1 Reverse Transcriptase, subunit A, domain 1"/>
    <property type="match status" value="1"/>
</dbReference>
<keyword evidence="3" id="KW-1185">Reference proteome</keyword>
<protein>
    <recommendedName>
        <fullName evidence="1">CCHC-type domain-containing protein</fullName>
    </recommendedName>
</protein>
<evidence type="ECO:0000313" key="3">
    <source>
        <dbReference type="Proteomes" id="UP000507470"/>
    </source>
</evidence>
<dbReference type="PANTHER" id="PTHR33064:SF37">
    <property type="entry name" value="RIBONUCLEASE H"/>
    <property type="match status" value="1"/>
</dbReference>
<dbReference type="Proteomes" id="UP000507470">
    <property type="component" value="Unassembled WGS sequence"/>
</dbReference>
<dbReference type="InterPro" id="IPR051320">
    <property type="entry name" value="Viral_Replic_Matur_Polypro"/>
</dbReference>
<dbReference type="EMBL" id="CACVKT020008119">
    <property type="protein sequence ID" value="CAC5412950.1"/>
    <property type="molecule type" value="Genomic_DNA"/>
</dbReference>
<organism evidence="2 3">
    <name type="scientific">Mytilus coruscus</name>
    <name type="common">Sea mussel</name>
    <dbReference type="NCBI Taxonomy" id="42192"/>
    <lineage>
        <taxon>Eukaryota</taxon>
        <taxon>Metazoa</taxon>
        <taxon>Spiralia</taxon>
        <taxon>Lophotrochozoa</taxon>
        <taxon>Mollusca</taxon>
        <taxon>Bivalvia</taxon>
        <taxon>Autobranchia</taxon>
        <taxon>Pteriomorphia</taxon>
        <taxon>Mytilida</taxon>
        <taxon>Mytiloidea</taxon>
        <taxon>Mytilidae</taxon>
        <taxon>Mytilinae</taxon>
        <taxon>Mytilus</taxon>
    </lineage>
</organism>
<dbReference type="GO" id="GO:0003676">
    <property type="term" value="F:nucleic acid binding"/>
    <property type="evidence" value="ECO:0007669"/>
    <property type="project" value="InterPro"/>
</dbReference>
<dbReference type="PANTHER" id="PTHR33064">
    <property type="entry name" value="POL PROTEIN"/>
    <property type="match status" value="1"/>
</dbReference>
<dbReference type="InterPro" id="IPR043502">
    <property type="entry name" value="DNA/RNA_pol_sf"/>
</dbReference>
<dbReference type="InterPro" id="IPR036875">
    <property type="entry name" value="Znf_CCHC_sf"/>
</dbReference>
<evidence type="ECO:0000259" key="1">
    <source>
        <dbReference type="SMART" id="SM00343"/>
    </source>
</evidence>
<dbReference type="SMART" id="SM00343">
    <property type="entry name" value="ZnF_C2HC"/>
    <property type="match status" value="3"/>
</dbReference>
<reference evidence="2 3" key="1">
    <citation type="submission" date="2020-06" db="EMBL/GenBank/DDBJ databases">
        <authorList>
            <person name="Li R."/>
            <person name="Bekaert M."/>
        </authorList>
    </citation>
    <scope>NUCLEOTIDE SEQUENCE [LARGE SCALE GENOMIC DNA]</scope>
    <source>
        <strain evidence="3">wild</strain>
    </source>
</reference>
<proteinExistence type="predicted"/>
<name>A0A6J8DXV3_MYTCO</name>